<dbReference type="InterPro" id="IPR006343">
    <property type="entry name" value="DnaB/C_C"/>
</dbReference>
<dbReference type="Gene3D" id="1.10.10.630">
    <property type="entry name" value="DnaD domain-like"/>
    <property type="match status" value="1"/>
</dbReference>
<organism evidence="4 5">
    <name type="scientific">Limosilactobacillus reuteri</name>
    <name type="common">Lactobacillus reuteri</name>
    <dbReference type="NCBI Taxonomy" id="1598"/>
    <lineage>
        <taxon>Bacteria</taxon>
        <taxon>Bacillati</taxon>
        <taxon>Bacillota</taxon>
        <taxon>Bacilli</taxon>
        <taxon>Lactobacillales</taxon>
        <taxon>Lactobacillaceae</taxon>
        <taxon>Limosilactobacillus</taxon>
    </lineage>
</organism>
<dbReference type="InterPro" id="IPR036388">
    <property type="entry name" value="WH-like_DNA-bd_sf"/>
</dbReference>
<feature type="domain" description="DnaB/C C-terminal" evidence="3">
    <location>
        <begin position="202"/>
        <end position="249"/>
    </location>
</feature>
<feature type="compositionally biased region" description="Basic and acidic residues" evidence="2">
    <location>
        <begin position="267"/>
        <end position="282"/>
    </location>
</feature>
<gene>
    <name evidence="4" type="ORF">C5O77_03550</name>
</gene>
<dbReference type="Gene3D" id="1.10.10.10">
    <property type="entry name" value="Winged helix-like DNA-binding domain superfamily/Winged helix DNA-binding domain"/>
    <property type="match status" value="1"/>
</dbReference>
<dbReference type="Pfam" id="PF13730">
    <property type="entry name" value="HTH_36"/>
    <property type="match status" value="1"/>
</dbReference>
<comment type="similarity">
    <text evidence="1">Belongs to the DnaB/DnaD family.</text>
</comment>
<dbReference type="EMBL" id="PTLS01000022">
    <property type="protein sequence ID" value="RMX25753.1"/>
    <property type="molecule type" value="Genomic_DNA"/>
</dbReference>
<dbReference type="InterPro" id="IPR034829">
    <property type="entry name" value="DnaD-like_sf"/>
</dbReference>
<name>A0A3M6SE45_LIMRT</name>
<feature type="region of interest" description="Disordered" evidence="2">
    <location>
        <begin position="243"/>
        <end position="282"/>
    </location>
</feature>
<feature type="region of interest" description="Disordered" evidence="2">
    <location>
        <begin position="136"/>
        <end position="162"/>
    </location>
</feature>
<dbReference type="Pfam" id="PF07261">
    <property type="entry name" value="DnaB_2"/>
    <property type="match status" value="1"/>
</dbReference>
<evidence type="ECO:0000259" key="3">
    <source>
        <dbReference type="Pfam" id="PF07261"/>
    </source>
</evidence>
<evidence type="ECO:0000256" key="2">
    <source>
        <dbReference type="SAM" id="MobiDB-lite"/>
    </source>
</evidence>
<sequence length="303" mass="35546">MRRLNVMTQDYPNYWSTLTANVRYDKTLKANEKLLFSEITALSNKQGYCHATNKYFAQLYDKSSSTISDWINHLKQRGYLEVLMVKDGKQIKERRLFPIFDPIREKPNTPSEKAEGEYTEKAEYPFRKTRRGYTEKAEYPIPKNPKENNTSINNTSKNIDDDDSAYAREGKLEFEEDPFILARQANIDVNSELHLPVFVEFIEKLGNSIVCWAIRKTANNATYPNWQYLQTVMKNLEDNSVNTVEQAEQLSKDHKKKSSYNNKRKPIKEPMPEWTRKSQDELCKKADPEVIRKVRERIANRGK</sequence>
<feature type="compositionally biased region" description="Low complexity" evidence="2">
    <location>
        <begin position="147"/>
        <end position="157"/>
    </location>
</feature>
<dbReference type="AlphaFoldDB" id="A0A3M6SE45"/>
<dbReference type="Proteomes" id="UP000276940">
    <property type="component" value="Unassembled WGS sequence"/>
</dbReference>
<evidence type="ECO:0000313" key="4">
    <source>
        <dbReference type="EMBL" id="RMX25753.1"/>
    </source>
</evidence>
<feature type="compositionally biased region" description="Basic residues" evidence="2">
    <location>
        <begin position="253"/>
        <end position="266"/>
    </location>
</feature>
<evidence type="ECO:0000256" key="1">
    <source>
        <dbReference type="ARBA" id="ARBA00093462"/>
    </source>
</evidence>
<comment type="caution">
    <text evidence="4">The sequence shown here is derived from an EMBL/GenBank/DDBJ whole genome shotgun (WGS) entry which is preliminary data.</text>
</comment>
<proteinExistence type="inferred from homology"/>
<accession>A0A3M6SE45</accession>
<protein>
    <recommendedName>
        <fullName evidence="3">DnaB/C C-terminal domain-containing protein</fullName>
    </recommendedName>
</protein>
<reference evidence="4 5" key="1">
    <citation type="journal article" date="2018" name="J Appl Environ Microbiol">
        <title>The gut symbionts Lactobacillus reuteri R2lc and 2010 encode a polyketide synthase cluster that activates the mammalian aryl-hydrocarbon receptor.</title>
        <authorList>
            <person name="Ozcam M."/>
            <person name="Roos S."/>
            <person name="Van Pijkeren J.P."/>
        </authorList>
    </citation>
    <scope>NUCLEOTIDE SEQUENCE [LARGE SCALE GENOMIC DNA]</scope>
    <source>
        <strain evidence="4 5">R2lc</strain>
    </source>
</reference>
<evidence type="ECO:0000313" key="5">
    <source>
        <dbReference type="Proteomes" id="UP000276940"/>
    </source>
</evidence>